<proteinExistence type="predicted"/>
<evidence type="ECO:0000256" key="2">
    <source>
        <dbReference type="SAM" id="MobiDB-lite"/>
    </source>
</evidence>
<gene>
    <name evidence="4" type="ORF">NYM_LOCUS12614</name>
</gene>
<evidence type="ECO:0000313" key="4">
    <source>
        <dbReference type="EMBL" id="VVW06016.1"/>
    </source>
</evidence>
<dbReference type="PROSITE" id="PS50157">
    <property type="entry name" value="ZINC_FINGER_C2H2_2"/>
    <property type="match status" value="1"/>
</dbReference>
<organism evidence="4">
    <name type="scientific">Nymphaea colorata</name>
    <name type="common">pocket water lily</name>
    <dbReference type="NCBI Taxonomy" id="210225"/>
    <lineage>
        <taxon>Eukaryota</taxon>
        <taxon>Viridiplantae</taxon>
        <taxon>Streptophyta</taxon>
        <taxon>Embryophyta</taxon>
        <taxon>Tracheophyta</taxon>
        <taxon>Spermatophyta</taxon>
        <taxon>Magnoliopsida</taxon>
        <taxon>Nymphaeales</taxon>
        <taxon>Nymphaeaceae</taxon>
        <taxon>Nymphaea</taxon>
    </lineage>
</organism>
<dbReference type="AlphaFoldDB" id="A0A5K1AWJ5"/>
<dbReference type="SUPFAM" id="SSF57667">
    <property type="entry name" value="beta-beta-alpha zinc fingers"/>
    <property type="match status" value="1"/>
</dbReference>
<feature type="compositionally biased region" description="Basic and acidic residues" evidence="2">
    <location>
        <begin position="223"/>
        <end position="234"/>
    </location>
</feature>
<evidence type="ECO:0000259" key="3">
    <source>
        <dbReference type="PROSITE" id="PS50157"/>
    </source>
</evidence>
<feature type="region of interest" description="Disordered" evidence="2">
    <location>
        <begin position="219"/>
        <end position="239"/>
    </location>
</feature>
<feature type="region of interest" description="Disordered" evidence="2">
    <location>
        <begin position="1"/>
        <end position="71"/>
    </location>
</feature>
<feature type="compositionally biased region" description="Basic residues" evidence="2">
    <location>
        <begin position="26"/>
        <end position="38"/>
    </location>
</feature>
<dbReference type="PANTHER" id="PTHR47591">
    <property type="entry name" value="ZINC FINGER PROTEIN ZAT2-RELATED"/>
    <property type="match status" value="1"/>
</dbReference>
<dbReference type="InterPro" id="IPR036236">
    <property type="entry name" value="Znf_C2H2_sf"/>
</dbReference>
<dbReference type="Pfam" id="PF13912">
    <property type="entry name" value="zf-C2H2_6"/>
    <property type="match status" value="2"/>
</dbReference>
<name>A0A5K1AWJ5_9MAGN</name>
<dbReference type="PANTHER" id="PTHR47591:SF1">
    <property type="entry name" value="ZINC FINGER PROTEIN ZAT2-RELATED"/>
    <property type="match status" value="1"/>
</dbReference>
<dbReference type="EMBL" id="LR721780">
    <property type="protein sequence ID" value="VVW06016.1"/>
    <property type="molecule type" value="Genomic_DNA"/>
</dbReference>
<dbReference type="SMART" id="SM00355">
    <property type="entry name" value="ZnF_C2H2"/>
    <property type="match status" value="2"/>
</dbReference>
<dbReference type="OrthoDB" id="6077919at2759"/>
<protein>
    <recommendedName>
        <fullName evidence="3">C2H2-type domain-containing protein</fullName>
    </recommendedName>
</protein>
<dbReference type="Gramene" id="NC2G0036320.1">
    <property type="protein sequence ID" value="NC2G0036320.1:cds"/>
    <property type="gene ID" value="NC2G0036320"/>
</dbReference>
<dbReference type="PROSITE" id="PS00028">
    <property type="entry name" value="ZINC_FINGER_C2H2_1"/>
    <property type="match status" value="2"/>
</dbReference>
<dbReference type="InterPro" id="IPR013087">
    <property type="entry name" value="Znf_C2H2_type"/>
</dbReference>
<evidence type="ECO:0000256" key="1">
    <source>
        <dbReference type="PROSITE-ProRule" id="PRU00042"/>
    </source>
</evidence>
<accession>A0A5K1AWJ5</accession>
<sequence length="357" mass="39240">MNSASFQGQPGTEIVLHEPVDQHQLPNKKGRRKKRPKLPRPPTTQLSPWPGDVNAAETSAATKPPKRPYRKRAVPFAGGEGVHPCTECGKRFRSWKALFGHMRCHPERHWRGINPPAHLRRPLPSPPPLIGPKDQPPAAPVSQATVEEEEVAECLVMLSSSAATATAAAAGLQPEGLLLLSLSLDPPEFSPLPQSTAGNLAFGSRQSLIRHRTSNKNVGCFSRRGDEDGHDRKMAASGDGGIQNDHGMMMMMMSMNHHHHHHHHHRCHTCLRVFPSGQALGGHKRCHWRGEEHQQQQQQQYGIGSSLQQQGSAGKVYVLDLNLPAPVDMEEDGGHGLALELTLGCGSEPDQRHFGWR</sequence>
<keyword evidence="1" id="KW-0479">Metal-binding</keyword>
<dbReference type="GO" id="GO:0008270">
    <property type="term" value="F:zinc ion binding"/>
    <property type="evidence" value="ECO:0007669"/>
    <property type="project" value="UniProtKB-KW"/>
</dbReference>
<keyword evidence="1" id="KW-0862">Zinc</keyword>
<keyword evidence="1" id="KW-0863">Zinc-finger</keyword>
<feature type="domain" description="C2H2-type" evidence="3">
    <location>
        <begin position="83"/>
        <end position="105"/>
    </location>
</feature>
<feature type="compositionally biased region" description="Polar residues" evidence="2">
    <location>
        <begin position="1"/>
        <end position="10"/>
    </location>
</feature>
<reference evidence="4" key="1">
    <citation type="submission" date="2019-09" db="EMBL/GenBank/DDBJ databases">
        <authorList>
            <person name="Zhang L."/>
        </authorList>
    </citation>
    <scope>NUCLEOTIDE SEQUENCE</scope>
</reference>
<dbReference type="OMA" id="CHWEKTE"/>